<dbReference type="PANTHER" id="PTHR46344">
    <property type="entry name" value="OS02G0202900 PROTEIN"/>
    <property type="match status" value="1"/>
</dbReference>
<dbReference type="PANTHER" id="PTHR46344:SF27">
    <property type="entry name" value="KELCH REPEAT SUPERFAMILY PROTEIN"/>
    <property type="match status" value="1"/>
</dbReference>
<dbReference type="InterPro" id="IPR015915">
    <property type="entry name" value="Kelch-typ_b-propeller"/>
</dbReference>
<protein>
    <submittedName>
        <fullName evidence="3">Uncharacterized protein</fullName>
    </submittedName>
</protein>
<evidence type="ECO:0000256" key="2">
    <source>
        <dbReference type="ARBA" id="ARBA00022737"/>
    </source>
</evidence>
<dbReference type="EMBL" id="CP012673">
    <property type="protein sequence ID" value="AUX46608.1"/>
    <property type="molecule type" value="Genomic_DNA"/>
</dbReference>
<dbReference type="SMART" id="SM00612">
    <property type="entry name" value="Kelch"/>
    <property type="match status" value="5"/>
</dbReference>
<accession>A0A2L0F4T5</accession>
<dbReference type="PROSITE" id="PS51257">
    <property type="entry name" value="PROKAR_LIPOPROTEIN"/>
    <property type="match status" value="1"/>
</dbReference>
<dbReference type="Gene3D" id="2.120.10.80">
    <property type="entry name" value="Kelch-type beta propeller"/>
    <property type="match status" value="2"/>
</dbReference>
<keyword evidence="1" id="KW-0880">Kelch repeat</keyword>
<dbReference type="InterPro" id="IPR011043">
    <property type="entry name" value="Gal_Oxase/kelch_b-propeller"/>
</dbReference>
<proteinExistence type="predicted"/>
<evidence type="ECO:0000256" key="1">
    <source>
        <dbReference type="ARBA" id="ARBA00022441"/>
    </source>
</evidence>
<keyword evidence="2" id="KW-0677">Repeat</keyword>
<evidence type="ECO:0000313" key="3">
    <source>
        <dbReference type="EMBL" id="AUX46608.1"/>
    </source>
</evidence>
<evidence type="ECO:0000313" key="4">
    <source>
        <dbReference type="Proteomes" id="UP000238348"/>
    </source>
</evidence>
<dbReference type="SUPFAM" id="SSF50965">
    <property type="entry name" value="Galactose oxidase, central domain"/>
    <property type="match status" value="2"/>
</dbReference>
<dbReference type="Pfam" id="PF01344">
    <property type="entry name" value="Kelch_1"/>
    <property type="match status" value="4"/>
</dbReference>
<dbReference type="OrthoDB" id="9814760at2"/>
<reference evidence="3 4" key="1">
    <citation type="submission" date="2015-09" db="EMBL/GenBank/DDBJ databases">
        <title>Sorangium comparison.</title>
        <authorList>
            <person name="Zaburannyi N."/>
            <person name="Bunk B."/>
            <person name="Overmann J."/>
            <person name="Mueller R."/>
        </authorList>
    </citation>
    <scope>NUCLEOTIDE SEQUENCE [LARGE SCALE GENOMIC DNA]</scope>
    <source>
        <strain evidence="3 4">So ce26</strain>
    </source>
</reference>
<organism evidence="3 4">
    <name type="scientific">Sorangium cellulosum</name>
    <name type="common">Polyangium cellulosum</name>
    <dbReference type="NCBI Taxonomy" id="56"/>
    <lineage>
        <taxon>Bacteria</taxon>
        <taxon>Pseudomonadati</taxon>
        <taxon>Myxococcota</taxon>
        <taxon>Polyangia</taxon>
        <taxon>Polyangiales</taxon>
        <taxon>Polyangiaceae</taxon>
        <taxon>Sorangium</taxon>
    </lineage>
</organism>
<dbReference type="SUPFAM" id="SSF53474">
    <property type="entry name" value="alpha/beta-Hydrolases"/>
    <property type="match status" value="1"/>
</dbReference>
<dbReference type="InterPro" id="IPR029058">
    <property type="entry name" value="AB_hydrolase_fold"/>
</dbReference>
<dbReference type="Gene3D" id="2.60.120.430">
    <property type="entry name" value="Galactose-binding lectin"/>
    <property type="match status" value="1"/>
</dbReference>
<name>A0A2L0F4T5_SORCE</name>
<sequence length="1266" mass="133372">MGLHRTVSFGWLVLIVSGCTLGDQPDEPADGIDEAPVIEDREEGKSLLDEIRAQVKPNGAGSASAVLVAALGKREGVAFQRRGSSIEATFSGAELGPLSAKVALPGSADGAFELSSLDSSLRVAASLRGARAVPAQVAEGLVLYPDAGPDGQTIFHRVSPQGTEDYLTLEAPPASGGIVYEVELSGDVSGLRLVENTLEFLDGASVPRLRVAAPYLVDARGEEHAAQLEVEGCAVDRAPAAPWDRAPTPPGAAACDVVIRWDGEDIAYPAVLDPAWTSTASLASARARHAAAVLSTGRVLVAGGSSASGAALQSAELYDPATGTWSATASMAFARVQHTATVRANGTVAVVGGWNFTAVHQNAEAYNPGTGTWSSLPAPSVGRRQHTATLLQNGELLIAGGRSSAGELASAETLSTTNTWSATGNLLAAQAAHTATLLGDGRALLVGLNAPTAQIYEPVARTFSATAGSAEPRKEHTATLLSDGSVLVAGGTNAAGEILKRTERYDPGANQWSRVGALNHDHAEHTAHRLPDGRVLVVGGPTSDVRTAVEIYNPTWGTWAPAGPGSRALAPRSAHAAAFVNGKVLVAGGLPSGASAPTASAEVYDPSGGGVTVAEYKLPAYRDAEVNPDADVELWASLHRPSTLTPGTRYPLLVFLHGNHATCGTATNPRFDNNSSYSLTGACPAGYIVVQNHRGYDYMAEELAARGFFVVSINTNRGINALSGPAHDPFLILSRGRLVLRHLEKLSRWDSGVEATPASLGVSLNGRVDFSEVGLLGHSRGGEGVRLAYAEYRGAGGPWPGRIGPVNIRGIFEIGPVDRRIPGVELNAQETRWNVLLPACDRDIVDLEGVKVFDRMIQMPESTPQFKSTYHVWGANHNFYNTEWQVDDTPPVGCVNHTPLFVPLSRGSAEQRQTGLFSALSFFTANVGTARDAAANALFDPRFPLSLGYRVHRGYHPGGDESYSMVLEDFDNPTGTSSHGLPNEQSASVSLVHTTSSPHDPSLSIALIQWEDPGASTYFQSNWRPIGSGIDLTSYESLDLRVDRVSALSSPSLGSFLVELVNADNTRSSPVTIDEYVDLLPPARAMSVYQTARIPLSEFAGANLAAVRAVRLVFTTEMLSPIEVANIRATRTPESFAALQSLAAAPMPAITSPGSASARSAAAAGPRRVTQGNVVQSVKRRGADAVEITLSSPVFFEPRALILVLTAGQERSIESEHPGGDLYTVRFVLSRDVWDRLGARERLTVSYGEGSPVEWDFGALDKAALK</sequence>
<dbReference type="AlphaFoldDB" id="A0A2L0F4T5"/>
<dbReference type="InterPro" id="IPR006652">
    <property type="entry name" value="Kelch_1"/>
</dbReference>
<gene>
    <name evidence="3" type="ORF">SOCE26_081140</name>
</gene>
<dbReference type="Proteomes" id="UP000238348">
    <property type="component" value="Chromosome"/>
</dbReference>
<dbReference type="RefSeq" id="WP_159397766.1">
    <property type="nucleotide sequence ID" value="NZ_CP012673.1"/>
</dbReference>
<dbReference type="Gene3D" id="3.40.50.1820">
    <property type="entry name" value="alpha/beta hydrolase"/>
    <property type="match status" value="1"/>
</dbReference>